<proteinExistence type="inferred from homology"/>
<dbReference type="PANTHER" id="PTHR14732">
    <property type="entry name" value="RNA POLYMERASE II SUBUNIT B1 CTD PHOSPHATASE RPAP2-RELATED"/>
    <property type="match status" value="1"/>
</dbReference>
<evidence type="ECO:0000256" key="2">
    <source>
        <dbReference type="ARBA" id="ARBA00005676"/>
    </source>
</evidence>
<evidence type="ECO:0000256" key="12">
    <source>
        <dbReference type="RuleBase" id="RU367080"/>
    </source>
</evidence>
<reference evidence="15 16" key="1">
    <citation type="submission" date="2015-08" db="EMBL/GenBank/DDBJ databases">
        <title>Next Generation Sequencing and Analysis of the Genome of Puccinia sorghi L Schw, the Causal Agent of Maize Common Rust.</title>
        <authorList>
            <person name="Rochi L."/>
            <person name="Burguener G."/>
            <person name="Darino M."/>
            <person name="Turjanski A."/>
            <person name="Kreff E."/>
            <person name="Dieguez M.J."/>
            <person name="Sacco F."/>
        </authorList>
    </citation>
    <scope>NUCLEOTIDE SEQUENCE [LARGE SCALE GENOMIC DNA]</scope>
    <source>
        <strain evidence="15 16">RO10H11247</strain>
    </source>
</reference>
<dbReference type="GO" id="GO:0005737">
    <property type="term" value="C:cytoplasm"/>
    <property type="evidence" value="ECO:0007669"/>
    <property type="project" value="TreeGrafter"/>
</dbReference>
<evidence type="ECO:0000256" key="7">
    <source>
        <dbReference type="ARBA" id="ARBA00022912"/>
    </source>
</evidence>
<dbReference type="Gene3D" id="1.25.40.820">
    <property type="match status" value="1"/>
</dbReference>
<evidence type="ECO:0000256" key="8">
    <source>
        <dbReference type="ARBA" id="ARBA00023242"/>
    </source>
</evidence>
<dbReference type="GO" id="GO:0043175">
    <property type="term" value="F:RNA polymerase core enzyme binding"/>
    <property type="evidence" value="ECO:0007669"/>
    <property type="project" value="UniProtKB-UniRule"/>
</dbReference>
<keyword evidence="6 12" id="KW-0862">Zinc</keyword>
<evidence type="ECO:0000256" key="5">
    <source>
        <dbReference type="ARBA" id="ARBA00022801"/>
    </source>
</evidence>
<evidence type="ECO:0000313" key="15">
    <source>
        <dbReference type="EMBL" id="KNZ58013.1"/>
    </source>
</evidence>
<feature type="region of interest" description="Disordered" evidence="13">
    <location>
        <begin position="246"/>
        <end position="284"/>
    </location>
</feature>
<dbReference type="VEuPathDB" id="FungiDB:VP01_2016g2"/>
<comment type="similarity">
    <text evidence="2 11 12">Belongs to the RPAP2 family.</text>
</comment>
<evidence type="ECO:0000256" key="3">
    <source>
        <dbReference type="ARBA" id="ARBA00022723"/>
    </source>
</evidence>
<evidence type="ECO:0000256" key="9">
    <source>
        <dbReference type="ARBA" id="ARBA00047761"/>
    </source>
</evidence>
<dbReference type="GO" id="GO:0008420">
    <property type="term" value="F:RNA polymerase II CTD heptapeptide repeat phosphatase activity"/>
    <property type="evidence" value="ECO:0007669"/>
    <property type="project" value="UniProtKB-UniRule"/>
</dbReference>
<comment type="catalytic activity">
    <reaction evidence="9 12">
        <text>O-phospho-L-seryl-[protein] + H2O = L-seryl-[protein] + phosphate</text>
        <dbReference type="Rhea" id="RHEA:20629"/>
        <dbReference type="Rhea" id="RHEA-COMP:9863"/>
        <dbReference type="Rhea" id="RHEA-COMP:11604"/>
        <dbReference type="ChEBI" id="CHEBI:15377"/>
        <dbReference type="ChEBI" id="CHEBI:29999"/>
        <dbReference type="ChEBI" id="CHEBI:43474"/>
        <dbReference type="ChEBI" id="CHEBI:83421"/>
        <dbReference type="EC" id="3.1.3.16"/>
    </reaction>
</comment>
<evidence type="ECO:0000256" key="10">
    <source>
        <dbReference type="ARBA" id="ARBA00048336"/>
    </source>
</evidence>
<keyword evidence="5 12" id="KW-0378">Hydrolase</keyword>
<dbReference type="InterPro" id="IPR038534">
    <property type="entry name" value="Rtr1/RPAP2_sf"/>
</dbReference>
<dbReference type="Proteomes" id="UP000037035">
    <property type="component" value="Unassembled WGS sequence"/>
</dbReference>
<evidence type="ECO:0000256" key="6">
    <source>
        <dbReference type="ARBA" id="ARBA00022833"/>
    </source>
</evidence>
<dbReference type="OrthoDB" id="2499087at2759"/>
<sequence length="395" mass="44161">MSRRMMVKDRFDEEFSKLESALDWVVFLSNDNETERQTIEPAHLKQAVQFIGPNEYEHEILVERNLNNLCGYPICQNQPKNIKKTIISPTRRTWKESRSYLQQTSPSSGAATMSTFFSENPHQSAQFCSPSCQDRSHYYLHFILKNSSLRSSNKRGGEDKMMLLEELDQISDRPTCRSSALMEQQIADPLVTAQVSDQMSQRTQPQHDFLEPLLTQFQSLNTTKWVDKNLNPIFSSIKIIEHAPQSTTLSSSSTGPSIPLAPDATNKRDPDQRFFDSTFSSSSSSGTLAPWAMAAMIKGGQDLNPIHELSSSLAETLTAQAIHSNSNPHRSRAPKPRIRSMHADVHPDPLPSNSHAETSAPGLLEAEIIYNVASADDQAAIDMAMALRDQLALIC</sequence>
<evidence type="ECO:0000256" key="1">
    <source>
        <dbReference type="ARBA" id="ARBA00004123"/>
    </source>
</evidence>
<comment type="catalytic activity">
    <reaction evidence="10 12">
        <text>O-phospho-L-threonyl-[protein] + H2O = L-threonyl-[protein] + phosphate</text>
        <dbReference type="Rhea" id="RHEA:47004"/>
        <dbReference type="Rhea" id="RHEA-COMP:11060"/>
        <dbReference type="Rhea" id="RHEA-COMP:11605"/>
        <dbReference type="ChEBI" id="CHEBI:15377"/>
        <dbReference type="ChEBI" id="CHEBI:30013"/>
        <dbReference type="ChEBI" id="CHEBI:43474"/>
        <dbReference type="ChEBI" id="CHEBI:61977"/>
        <dbReference type="EC" id="3.1.3.16"/>
    </reaction>
</comment>
<evidence type="ECO:0000256" key="11">
    <source>
        <dbReference type="PROSITE-ProRule" id="PRU00812"/>
    </source>
</evidence>
<keyword evidence="4 12" id="KW-0863">Zinc-finger</keyword>
<dbReference type="Pfam" id="PF04181">
    <property type="entry name" value="RPAP2_Rtr1"/>
    <property type="match status" value="1"/>
</dbReference>
<accession>A0A0L6VB92</accession>
<dbReference type="EMBL" id="LAVV01006856">
    <property type="protein sequence ID" value="KNZ58013.1"/>
    <property type="molecule type" value="Genomic_DNA"/>
</dbReference>
<evidence type="ECO:0000256" key="4">
    <source>
        <dbReference type="ARBA" id="ARBA00022771"/>
    </source>
</evidence>
<dbReference type="GO" id="GO:0005634">
    <property type="term" value="C:nucleus"/>
    <property type="evidence" value="ECO:0007669"/>
    <property type="project" value="UniProtKB-SubCell"/>
</dbReference>
<keyword evidence="3 12" id="KW-0479">Metal-binding</keyword>
<comment type="function">
    <text evidence="12">Putative RNA polymerase II subunit B1 C-terminal domain (CTD) phosphatase involved in RNA polymerase II transcription regulation.</text>
</comment>
<dbReference type="GO" id="GO:0008270">
    <property type="term" value="F:zinc ion binding"/>
    <property type="evidence" value="ECO:0007669"/>
    <property type="project" value="UniProtKB-KW"/>
</dbReference>
<gene>
    <name evidence="15" type="ORF">VP01_2016g2</name>
</gene>
<evidence type="ECO:0000259" key="14">
    <source>
        <dbReference type="PROSITE" id="PS51479"/>
    </source>
</evidence>
<keyword evidence="16" id="KW-1185">Reference proteome</keyword>
<dbReference type="EC" id="3.1.3.16" evidence="12"/>
<name>A0A0L6VB92_9BASI</name>
<feature type="compositionally biased region" description="Basic and acidic residues" evidence="13">
    <location>
        <begin position="265"/>
        <end position="274"/>
    </location>
</feature>
<keyword evidence="7 12" id="KW-0904">Protein phosphatase</keyword>
<dbReference type="STRING" id="27349.A0A0L6VB92"/>
<organism evidence="15 16">
    <name type="scientific">Puccinia sorghi</name>
    <dbReference type="NCBI Taxonomy" id="27349"/>
    <lineage>
        <taxon>Eukaryota</taxon>
        <taxon>Fungi</taxon>
        <taxon>Dikarya</taxon>
        <taxon>Basidiomycota</taxon>
        <taxon>Pucciniomycotina</taxon>
        <taxon>Pucciniomycetes</taxon>
        <taxon>Pucciniales</taxon>
        <taxon>Pucciniaceae</taxon>
        <taxon>Puccinia</taxon>
    </lineage>
</organism>
<keyword evidence="8 12" id="KW-0539">Nucleus</keyword>
<dbReference type="InterPro" id="IPR007308">
    <property type="entry name" value="Rtr1/RPAP2_dom"/>
</dbReference>
<comment type="caution">
    <text evidence="15">The sequence shown here is derived from an EMBL/GenBank/DDBJ whole genome shotgun (WGS) entry which is preliminary data.</text>
</comment>
<dbReference type="PANTHER" id="PTHR14732:SF0">
    <property type="entry name" value="RNA POLYMERASE II SUBUNIT B1 CTD PHOSPHATASE RPAP2-RELATED"/>
    <property type="match status" value="1"/>
</dbReference>
<dbReference type="InterPro" id="IPR039693">
    <property type="entry name" value="Rtr1/RPAP2"/>
</dbReference>
<feature type="domain" description="RTR1-type" evidence="14">
    <location>
        <begin position="46"/>
        <end position="151"/>
    </location>
</feature>
<dbReference type="PROSITE" id="PS51479">
    <property type="entry name" value="ZF_RTR1"/>
    <property type="match status" value="1"/>
</dbReference>
<dbReference type="AlphaFoldDB" id="A0A0L6VB92"/>
<evidence type="ECO:0000313" key="16">
    <source>
        <dbReference type="Proteomes" id="UP000037035"/>
    </source>
</evidence>
<comment type="subcellular location">
    <subcellularLocation>
        <location evidence="1 12">Nucleus</location>
    </subcellularLocation>
</comment>
<evidence type="ECO:0000256" key="13">
    <source>
        <dbReference type="SAM" id="MobiDB-lite"/>
    </source>
</evidence>
<feature type="compositionally biased region" description="Low complexity" evidence="13">
    <location>
        <begin position="275"/>
        <end position="284"/>
    </location>
</feature>
<protein>
    <recommendedName>
        <fullName evidence="12">RNA polymerase II subunit B1 CTD phosphatase RPAP2 homolog</fullName>
        <ecNumber evidence="12">3.1.3.16</ecNumber>
    </recommendedName>
</protein>